<comment type="subunit">
    <text evidence="3 11">Homodimer.</text>
</comment>
<dbReference type="InterPro" id="IPR041715">
    <property type="entry name" value="HisRS-like_core"/>
</dbReference>
<dbReference type="FunFam" id="3.30.930.10:FF:000005">
    <property type="entry name" value="Histidine--tRNA ligase"/>
    <property type="match status" value="1"/>
</dbReference>
<dbReference type="SUPFAM" id="SSF52954">
    <property type="entry name" value="Class II aaRS ABD-related"/>
    <property type="match status" value="1"/>
</dbReference>
<accession>A0A6M4GWX6</accession>
<dbReference type="RefSeq" id="WP_171093332.1">
    <property type="nucleotide sequence ID" value="NZ_CP053069.1"/>
</dbReference>
<feature type="binding site" evidence="12">
    <location>
        <position position="258"/>
    </location>
    <ligand>
        <name>L-histidine</name>
        <dbReference type="ChEBI" id="CHEBI:57595"/>
    </ligand>
</feature>
<dbReference type="Gene3D" id="3.40.50.800">
    <property type="entry name" value="Anticodon-binding domain"/>
    <property type="match status" value="1"/>
</dbReference>
<evidence type="ECO:0000256" key="7">
    <source>
        <dbReference type="ARBA" id="ARBA00022840"/>
    </source>
</evidence>
<evidence type="ECO:0000256" key="8">
    <source>
        <dbReference type="ARBA" id="ARBA00022917"/>
    </source>
</evidence>
<reference evidence="14 15" key="1">
    <citation type="submission" date="2020-04" db="EMBL/GenBank/DDBJ databases">
        <title>Usitatibacter rugosus gen. nov., sp. nov. and Usitatibacter palustris sp. nov., novel members of Usitatibacteraceae fam. nov. within the order Nitrosomonadales isolated from soil.</title>
        <authorList>
            <person name="Huber K.J."/>
            <person name="Neumann-Schaal M."/>
            <person name="Geppert A."/>
            <person name="Luckner M."/>
            <person name="Wanner G."/>
            <person name="Overmann J."/>
        </authorList>
    </citation>
    <scope>NUCLEOTIDE SEQUENCE [LARGE SCALE GENOMIC DNA]</scope>
    <source>
        <strain evidence="14 15">0125_3</strain>
    </source>
</reference>
<feature type="binding site" evidence="12">
    <location>
        <begin position="83"/>
        <end position="85"/>
    </location>
    <ligand>
        <name>L-histidine</name>
        <dbReference type="ChEBI" id="CHEBI:57595"/>
    </ligand>
</feature>
<dbReference type="CDD" id="cd00773">
    <property type="entry name" value="HisRS-like_core"/>
    <property type="match status" value="1"/>
</dbReference>
<dbReference type="PIRSF" id="PIRSF001549">
    <property type="entry name" value="His-tRNA_synth"/>
    <property type="match status" value="1"/>
</dbReference>
<dbReference type="InterPro" id="IPR004154">
    <property type="entry name" value="Anticodon-bd"/>
</dbReference>
<dbReference type="EC" id="6.1.1.21" evidence="11"/>
<dbReference type="GO" id="GO:0005524">
    <property type="term" value="F:ATP binding"/>
    <property type="evidence" value="ECO:0007669"/>
    <property type="project" value="UniProtKB-UniRule"/>
</dbReference>
<keyword evidence="15" id="KW-1185">Reference proteome</keyword>
<dbReference type="InterPro" id="IPR015807">
    <property type="entry name" value="His-tRNA-ligase"/>
</dbReference>
<comment type="similarity">
    <text evidence="2 11">Belongs to the class-II aminoacyl-tRNA synthetase family.</text>
</comment>
<feature type="binding site" evidence="12">
    <location>
        <position position="127"/>
    </location>
    <ligand>
        <name>L-histidine</name>
        <dbReference type="ChEBI" id="CHEBI:57595"/>
    </ligand>
</feature>
<proteinExistence type="inferred from homology"/>
<dbReference type="Pfam" id="PF03129">
    <property type="entry name" value="HGTP_anticodon"/>
    <property type="match status" value="1"/>
</dbReference>
<dbReference type="PROSITE" id="PS50862">
    <property type="entry name" value="AA_TRNA_LIGASE_II"/>
    <property type="match status" value="1"/>
</dbReference>
<evidence type="ECO:0000256" key="3">
    <source>
        <dbReference type="ARBA" id="ARBA00011738"/>
    </source>
</evidence>
<sequence>MSEKLQAIRGMEDVLPDASPLWEKLEDACRDVFRQYGYVYMRTPVVEFTPLFVRSIGEVTDIVGKEMYTFPDRNGESMTLRPEATAGIVRAAIEHNFLYNGPMRVWTSGPMFRYEKPQKGRQREFYQYDVEALGFEGPDVDAEQIVMLGRLWKALGIGPVSLHVNSIGDASDRKAHREKLVAYFTKHESELDEDSKKRLHANPLRILDSKNPAMQSMIDGAPKLAADLGEPAAKHFEGLQRLLKESGLEFTVNPRLVRGMDYYNRTVFEWVSDKIGAQSTIAGGGRYDGLFEQLGGKPTPATGFGMGMERVLLVMQAHGIAAKAEPDVFVVHSGEAATTAAWKLAEWLRDGGRSVVMGNGASFKSQMKKADASGARFAAILGDDEVGAGKVTLKALRAEEPQALVTREAFLARVSE</sequence>
<dbReference type="PANTHER" id="PTHR43707:SF1">
    <property type="entry name" value="HISTIDINE--TRNA LIGASE, MITOCHONDRIAL-RELATED"/>
    <property type="match status" value="1"/>
</dbReference>
<evidence type="ECO:0000313" key="14">
    <source>
        <dbReference type="EMBL" id="QJR11746.1"/>
    </source>
</evidence>
<name>A0A6M4GWX6_9PROT</name>
<keyword evidence="4 11" id="KW-0963">Cytoplasm</keyword>
<evidence type="ECO:0000313" key="15">
    <source>
        <dbReference type="Proteomes" id="UP000501534"/>
    </source>
</evidence>
<organism evidence="14 15">
    <name type="scientific">Usitatibacter rugosus</name>
    <dbReference type="NCBI Taxonomy" id="2732067"/>
    <lineage>
        <taxon>Bacteria</taxon>
        <taxon>Pseudomonadati</taxon>
        <taxon>Pseudomonadota</taxon>
        <taxon>Betaproteobacteria</taxon>
        <taxon>Nitrosomonadales</taxon>
        <taxon>Usitatibacteraceae</taxon>
        <taxon>Usitatibacter</taxon>
    </lineage>
</organism>
<dbReference type="Gene3D" id="3.30.930.10">
    <property type="entry name" value="Bira Bifunctional Protein, Domain 2"/>
    <property type="match status" value="1"/>
</dbReference>
<dbReference type="CDD" id="cd00859">
    <property type="entry name" value="HisRS_anticodon"/>
    <property type="match status" value="1"/>
</dbReference>
<feature type="binding site" evidence="12">
    <location>
        <begin position="262"/>
        <end position="263"/>
    </location>
    <ligand>
        <name>L-histidine</name>
        <dbReference type="ChEBI" id="CHEBI:57595"/>
    </ligand>
</feature>
<dbReference type="NCBIfam" id="TIGR00442">
    <property type="entry name" value="hisS"/>
    <property type="match status" value="1"/>
</dbReference>
<dbReference type="KEGG" id="uru:DSM104443_02829"/>
<dbReference type="InterPro" id="IPR006195">
    <property type="entry name" value="aa-tRNA-synth_II"/>
</dbReference>
<protein>
    <recommendedName>
        <fullName evidence="11">Histidine--tRNA ligase</fullName>
        <ecNumber evidence="11">6.1.1.21</ecNumber>
    </recommendedName>
    <alternativeName>
        <fullName evidence="11">Histidyl-tRNA synthetase</fullName>
        <shortName evidence="11">HisRS</shortName>
    </alternativeName>
</protein>
<feature type="binding site" evidence="12">
    <location>
        <position position="131"/>
    </location>
    <ligand>
        <name>L-histidine</name>
        <dbReference type="ChEBI" id="CHEBI:57595"/>
    </ligand>
</feature>
<keyword evidence="8 11" id="KW-0648">Protein biosynthesis</keyword>
<evidence type="ECO:0000256" key="9">
    <source>
        <dbReference type="ARBA" id="ARBA00023146"/>
    </source>
</evidence>
<evidence type="ECO:0000256" key="12">
    <source>
        <dbReference type="PIRSR" id="PIRSR001549-1"/>
    </source>
</evidence>
<evidence type="ECO:0000256" key="10">
    <source>
        <dbReference type="ARBA" id="ARBA00047639"/>
    </source>
</evidence>
<evidence type="ECO:0000256" key="4">
    <source>
        <dbReference type="ARBA" id="ARBA00022490"/>
    </source>
</evidence>
<dbReference type="InterPro" id="IPR036621">
    <property type="entry name" value="Anticodon-bd_dom_sf"/>
</dbReference>
<feature type="domain" description="Aminoacyl-transfer RNA synthetases class-II family profile" evidence="13">
    <location>
        <begin position="1"/>
        <end position="326"/>
    </location>
</feature>
<dbReference type="GO" id="GO:0006427">
    <property type="term" value="P:histidyl-tRNA aminoacylation"/>
    <property type="evidence" value="ECO:0007669"/>
    <property type="project" value="UniProtKB-UniRule"/>
</dbReference>
<comment type="catalytic activity">
    <reaction evidence="10 11">
        <text>tRNA(His) + L-histidine + ATP = L-histidyl-tRNA(His) + AMP + diphosphate + H(+)</text>
        <dbReference type="Rhea" id="RHEA:17313"/>
        <dbReference type="Rhea" id="RHEA-COMP:9665"/>
        <dbReference type="Rhea" id="RHEA-COMP:9689"/>
        <dbReference type="ChEBI" id="CHEBI:15378"/>
        <dbReference type="ChEBI" id="CHEBI:30616"/>
        <dbReference type="ChEBI" id="CHEBI:33019"/>
        <dbReference type="ChEBI" id="CHEBI:57595"/>
        <dbReference type="ChEBI" id="CHEBI:78442"/>
        <dbReference type="ChEBI" id="CHEBI:78527"/>
        <dbReference type="ChEBI" id="CHEBI:456215"/>
        <dbReference type="EC" id="6.1.1.21"/>
    </reaction>
</comment>
<keyword evidence="5 11" id="KW-0436">Ligase</keyword>
<dbReference type="AlphaFoldDB" id="A0A6M4GWX6"/>
<dbReference type="SUPFAM" id="SSF55681">
    <property type="entry name" value="Class II aaRS and biotin synthetases"/>
    <property type="match status" value="1"/>
</dbReference>
<evidence type="ECO:0000259" key="13">
    <source>
        <dbReference type="PROSITE" id="PS50862"/>
    </source>
</evidence>
<evidence type="ECO:0000256" key="6">
    <source>
        <dbReference type="ARBA" id="ARBA00022741"/>
    </source>
</evidence>
<evidence type="ECO:0000256" key="2">
    <source>
        <dbReference type="ARBA" id="ARBA00008226"/>
    </source>
</evidence>
<dbReference type="InterPro" id="IPR004516">
    <property type="entry name" value="HisRS/HisZ"/>
</dbReference>
<evidence type="ECO:0000256" key="11">
    <source>
        <dbReference type="HAMAP-Rule" id="MF_00127"/>
    </source>
</evidence>
<dbReference type="GO" id="GO:0004821">
    <property type="term" value="F:histidine-tRNA ligase activity"/>
    <property type="evidence" value="ECO:0007669"/>
    <property type="project" value="UniProtKB-UniRule"/>
</dbReference>
<comment type="subcellular location">
    <subcellularLocation>
        <location evidence="1 11">Cytoplasm</location>
    </subcellularLocation>
</comment>
<keyword evidence="6 11" id="KW-0547">Nucleotide-binding</keyword>
<feature type="binding site" evidence="12">
    <location>
        <position position="113"/>
    </location>
    <ligand>
        <name>L-histidine</name>
        <dbReference type="ChEBI" id="CHEBI:57595"/>
    </ligand>
</feature>
<dbReference type="InterPro" id="IPR045864">
    <property type="entry name" value="aa-tRNA-synth_II/BPL/LPL"/>
</dbReference>
<dbReference type="PANTHER" id="PTHR43707">
    <property type="entry name" value="HISTIDYL-TRNA SYNTHETASE"/>
    <property type="match status" value="1"/>
</dbReference>
<gene>
    <name evidence="11 14" type="primary">hisS</name>
    <name evidence="14" type="ORF">DSM104443_02829</name>
</gene>
<evidence type="ECO:0000256" key="1">
    <source>
        <dbReference type="ARBA" id="ARBA00004496"/>
    </source>
</evidence>
<dbReference type="InterPro" id="IPR033656">
    <property type="entry name" value="HisRS_anticodon"/>
</dbReference>
<dbReference type="HAMAP" id="MF_00127">
    <property type="entry name" value="His_tRNA_synth"/>
    <property type="match status" value="1"/>
</dbReference>
<dbReference type="GO" id="GO:0005737">
    <property type="term" value="C:cytoplasm"/>
    <property type="evidence" value="ECO:0007669"/>
    <property type="project" value="UniProtKB-SubCell"/>
</dbReference>
<dbReference type="Pfam" id="PF13393">
    <property type="entry name" value="tRNA-synt_His"/>
    <property type="match status" value="1"/>
</dbReference>
<dbReference type="Proteomes" id="UP000501534">
    <property type="component" value="Chromosome"/>
</dbReference>
<dbReference type="EMBL" id="CP053069">
    <property type="protein sequence ID" value="QJR11746.1"/>
    <property type="molecule type" value="Genomic_DNA"/>
</dbReference>
<keyword evidence="7 11" id="KW-0067">ATP-binding</keyword>
<keyword evidence="9 11" id="KW-0030">Aminoacyl-tRNA synthetase</keyword>
<evidence type="ECO:0000256" key="5">
    <source>
        <dbReference type="ARBA" id="ARBA00022598"/>
    </source>
</evidence>